<dbReference type="EMBL" id="JNGW01000141">
    <property type="protein sequence ID" value="KDR50721.1"/>
    <property type="molecule type" value="Genomic_DNA"/>
</dbReference>
<proteinExistence type="predicted"/>
<keyword evidence="2" id="KW-1185">Reference proteome</keyword>
<protein>
    <submittedName>
        <fullName evidence="1">Uncharacterized protein</fullName>
    </submittedName>
</protein>
<evidence type="ECO:0000313" key="1">
    <source>
        <dbReference type="EMBL" id="KDR50721.1"/>
    </source>
</evidence>
<organism evidence="1 2">
    <name type="scientific">Hoylesella loescheii DSM 19665 = JCM 12249 = ATCC 15930</name>
    <dbReference type="NCBI Taxonomy" id="1122985"/>
    <lineage>
        <taxon>Bacteria</taxon>
        <taxon>Pseudomonadati</taxon>
        <taxon>Bacteroidota</taxon>
        <taxon>Bacteroidia</taxon>
        <taxon>Bacteroidales</taxon>
        <taxon>Prevotellaceae</taxon>
        <taxon>Hoylesella</taxon>
    </lineage>
</organism>
<name>A0A069QLM7_HOYLO</name>
<dbReference type="AlphaFoldDB" id="A0A069QLM7"/>
<evidence type="ECO:0000313" key="2">
    <source>
        <dbReference type="Proteomes" id="UP000027442"/>
    </source>
</evidence>
<gene>
    <name evidence="1" type="ORF">HMPREF1991_03234</name>
</gene>
<sequence>MEQGSRQHVTGFHHSGNKTKVEKAQFQGLSTVLLFDNSIS</sequence>
<comment type="caution">
    <text evidence="1">The sequence shown here is derived from an EMBL/GenBank/DDBJ whole genome shotgun (WGS) entry which is preliminary data.</text>
</comment>
<dbReference type="Proteomes" id="UP000027442">
    <property type="component" value="Unassembled WGS sequence"/>
</dbReference>
<accession>A0A069QLM7</accession>
<dbReference type="HOGENOM" id="CLU_3294311_0_0_10"/>
<reference evidence="1 2" key="1">
    <citation type="submission" date="2013-08" db="EMBL/GenBank/DDBJ databases">
        <authorList>
            <person name="Weinstock G."/>
            <person name="Sodergren E."/>
            <person name="Wylie T."/>
            <person name="Fulton L."/>
            <person name="Fulton R."/>
            <person name="Fronick C."/>
            <person name="O'Laughlin M."/>
            <person name="Godfrey J."/>
            <person name="Miner T."/>
            <person name="Herter B."/>
            <person name="Appelbaum E."/>
            <person name="Cordes M."/>
            <person name="Lek S."/>
            <person name="Wollam A."/>
            <person name="Pepin K.H."/>
            <person name="Palsikar V.B."/>
            <person name="Mitreva M."/>
            <person name="Wilson R.K."/>
        </authorList>
    </citation>
    <scope>NUCLEOTIDE SEQUENCE [LARGE SCALE GENOMIC DNA]</scope>
    <source>
        <strain evidence="1 2">ATCC 15930</strain>
    </source>
</reference>
<dbReference type="PATRIC" id="fig|1122985.7.peg.3350"/>